<dbReference type="EMBL" id="BMAR01000001">
    <property type="protein sequence ID" value="GFR40970.1"/>
    <property type="molecule type" value="Genomic_DNA"/>
</dbReference>
<dbReference type="Proteomes" id="UP001054857">
    <property type="component" value="Unassembled WGS sequence"/>
</dbReference>
<dbReference type="AlphaFoldDB" id="A0AAD3HHW7"/>
<reference evidence="1 2" key="1">
    <citation type="journal article" date="2021" name="Sci. Rep.">
        <title>Genome sequencing of the multicellular alga Astrephomene provides insights into convergent evolution of germ-soma differentiation.</title>
        <authorList>
            <person name="Yamashita S."/>
            <person name="Yamamoto K."/>
            <person name="Matsuzaki R."/>
            <person name="Suzuki S."/>
            <person name="Yamaguchi H."/>
            <person name="Hirooka S."/>
            <person name="Minakuchi Y."/>
            <person name="Miyagishima S."/>
            <person name="Kawachi M."/>
            <person name="Toyoda A."/>
            <person name="Nozaki H."/>
        </authorList>
    </citation>
    <scope>NUCLEOTIDE SEQUENCE [LARGE SCALE GENOMIC DNA]</scope>
    <source>
        <strain evidence="1 2">NIES-4017</strain>
    </source>
</reference>
<evidence type="ECO:0000313" key="1">
    <source>
        <dbReference type="EMBL" id="GFR40970.1"/>
    </source>
</evidence>
<evidence type="ECO:0000313" key="2">
    <source>
        <dbReference type="Proteomes" id="UP001054857"/>
    </source>
</evidence>
<comment type="caution">
    <text evidence="1">The sequence shown here is derived from an EMBL/GenBank/DDBJ whole genome shotgun (WGS) entry which is preliminary data.</text>
</comment>
<organism evidence="1 2">
    <name type="scientific">Astrephomene gubernaculifera</name>
    <dbReference type="NCBI Taxonomy" id="47775"/>
    <lineage>
        <taxon>Eukaryota</taxon>
        <taxon>Viridiplantae</taxon>
        <taxon>Chlorophyta</taxon>
        <taxon>core chlorophytes</taxon>
        <taxon>Chlorophyceae</taxon>
        <taxon>CS clade</taxon>
        <taxon>Chlamydomonadales</taxon>
        <taxon>Astrephomenaceae</taxon>
        <taxon>Astrephomene</taxon>
    </lineage>
</organism>
<proteinExistence type="predicted"/>
<accession>A0AAD3HHW7</accession>
<keyword evidence="2" id="KW-1185">Reference proteome</keyword>
<name>A0AAD3HHW7_9CHLO</name>
<gene>
    <name evidence="1" type="ORF">Agub_g1634</name>
</gene>
<sequence>MPVSGWWAVVAEMGRREKEGLRIACAVAVDVRVLVVSWALRAAGPVVLAGVPSSFTVARQAGEDKGCATLAAPRWLVLLASSRTTERACVREHTGTSIALFFFSLKD</sequence>
<protein>
    <submittedName>
        <fullName evidence="1">Uncharacterized protein</fullName>
    </submittedName>
</protein>